<proteinExistence type="predicted"/>
<comment type="caution">
    <text evidence="1">The sequence shown here is derived from an EMBL/GenBank/DDBJ whole genome shotgun (WGS) entry which is preliminary data.</text>
</comment>
<dbReference type="Proteomes" id="UP000657075">
    <property type="component" value="Unassembled WGS sequence"/>
</dbReference>
<accession>A0A830DZ94</accession>
<evidence type="ECO:0000313" key="2">
    <source>
        <dbReference type="Proteomes" id="UP000657075"/>
    </source>
</evidence>
<gene>
    <name evidence="1" type="ORF">GCM10007112_00320</name>
</gene>
<evidence type="ECO:0000313" key="1">
    <source>
        <dbReference type="EMBL" id="GGI67296.1"/>
    </source>
</evidence>
<reference evidence="1" key="1">
    <citation type="journal article" date="2014" name="Int. J. Syst. Evol. Microbiol.">
        <title>Complete genome sequence of Corynebacterium casei LMG S-19264T (=DSM 44701T), isolated from a smear-ripened cheese.</title>
        <authorList>
            <consortium name="US DOE Joint Genome Institute (JGI-PGF)"/>
            <person name="Walter F."/>
            <person name="Albersmeier A."/>
            <person name="Kalinowski J."/>
            <person name="Ruckert C."/>
        </authorList>
    </citation>
    <scope>NUCLEOTIDE SEQUENCE</scope>
    <source>
        <strain evidence="1">JCM 11219</strain>
    </source>
</reference>
<dbReference type="AlphaFoldDB" id="A0A830DZ94"/>
<name>A0A830DZ94_9CREN</name>
<dbReference type="OrthoDB" id="24618at2157"/>
<reference evidence="1" key="2">
    <citation type="submission" date="2020-09" db="EMBL/GenBank/DDBJ databases">
        <authorList>
            <person name="Sun Q."/>
            <person name="Ohkuma M."/>
        </authorList>
    </citation>
    <scope>NUCLEOTIDE SEQUENCE</scope>
    <source>
        <strain evidence="1">JCM 11219</strain>
    </source>
</reference>
<dbReference type="EMBL" id="BMNM01000001">
    <property type="protein sequence ID" value="GGI67296.1"/>
    <property type="molecule type" value="Genomic_DNA"/>
</dbReference>
<sequence length="100" mass="11998">MKQTLLQSQEQRHRCGMSDIREFLISYVLINCRRNITRDNEYKITMACFHAWHQTRYGTRASQQCIRTLILYLPAIAQELQLKIEREGNAKYIITRQELH</sequence>
<dbReference type="GeneID" id="76206826"/>
<dbReference type="RefSeq" id="WP_054843065.1">
    <property type="nucleotide sequence ID" value="NZ_AP026830.1"/>
</dbReference>
<protein>
    <submittedName>
        <fullName evidence="1">Uncharacterized protein</fullName>
    </submittedName>
</protein>
<organism evidence="1 2">
    <name type="scientific">Vulcanisaeta souniana JCM 11219</name>
    <dbReference type="NCBI Taxonomy" id="1293586"/>
    <lineage>
        <taxon>Archaea</taxon>
        <taxon>Thermoproteota</taxon>
        <taxon>Thermoprotei</taxon>
        <taxon>Thermoproteales</taxon>
        <taxon>Thermoproteaceae</taxon>
        <taxon>Vulcanisaeta</taxon>
    </lineage>
</organism>